<dbReference type="GO" id="GO:0003677">
    <property type="term" value="F:DNA binding"/>
    <property type="evidence" value="ECO:0007669"/>
    <property type="project" value="InterPro"/>
</dbReference>
<accession>A0A1I2IE87</accession>
<dbReference type="Pfam" id="PF04542">
    <property type="entry name" value="Sigma70_r2"/>
    <property type="match status" value="1"/>
</dbReference>
<evidence type="ECO:0000259" key="5">
    <source>
        <dbReference type="Pfam" id="PF04542"/>
    </source>
</evidence>
<dbReference type="PANTHER" id="PTHR43133:SF46">
    <property type="entry name" value="RNA POLYMERASE SIGMA-70 FACTOR ECF SUBFAMILY"/>
    <property type="match status" value="1"/>
</dbReference>
<dbReference type="PANTHER" id="PTHR43133">
    <property type="entry name" value="RNA POLYMERASE ECF-TYPE SIGMA FACTO"/>
    <property type="match status" value="1"/>
</dbReference>
<feature type="domain" description="RNA polymerase sigma factor 70 region 4 type 2" evidence="6">
    <location>
        <begin position="138"/>
        <end position="190"/>
    </location>
</feature>
<dbReference type="GO" id="GO:0016987">
    <property type="term" value="F:sigma factor activity"/>
    <property type="evidence" value="ECO:0007669"/>
    <property type="project" value="UniProtKB-KW"/>
</dbReference>
<keyword evidence="3" id="KW-0731">Sigma factor</keyword>
<evidence type="ECO:0000313" key="7">
    <source>
        <dbReference type="EMBL" id="SFF39950.1"/>
    </source>
</evidence>
<evidence type="ECO:0000256" key="1">
    <source>
        <dbReference type="ARBA" id="ARBA00010641"/>
    </source>
</evidence>
<dbReference type="Gene3D" id="1.10.1740.10">
    <property type="match status" value="1"/>
</dbReference>
<dbReference type="InterPro" id="IPR007627">
    <property type="entry name" value="RNA_pol_sigma70_r2"/>
</dbReference>
<evidence type="ECO:0000256" key="2">
    <source>
        <dbReference type="ARBA" id="ARBA00023015"/>
    </source>
</evidence>
<dbReference type="Proteomes" id="UP000199513">
    <property type="component" value="Unassembled WGS sequence"/>
</dbReference>
<keyword evidence="4" id="KW-0804">Transcription</keyword>
<sequence>MIQRNSMSEANIVKLDESKLWTNFKQGEETAFAFIFRTYYESMFNYGKKFHKDSELIEDCIQELFLEIWKNRANLADIDNIKPYLLTAIRRKIIKQLDKNLKIKKLFSNNNEKEYKFEITFSYETELINAQSDQEKIQQLQEKLDKLPPRQKEILYLLFYQDMSYEEVSQIMGINYQSARNLVHRAIKMLRENEQ</sequence>
<evidence type="ECO:0000256" key="4">
    <source>
        <dbReference type="ARBA" id="ARBA00023163"/>
    </source>
</evidence>
<evidence type="ECO:0000313" key="8">
    <source>
        <dbReference type="Proteomes" id="UP000199513"/>
    </source>
</evidence>
<dbReference type="EMBL" id="FONY01000031">
    <property type="protein sequence ID" value="SFF39950.1"/>
    <property type="molecule type" value="Genomic_DNA"/>
</dbReference>
<dbReference type="NCBIfam" id="TIGR02937">
    <property type="entry name" value="sigma70-ECF"/>
    <property type="match status" value="1"/>
</dbReference>
<reference evidence="7 8" key="1">
    <citation type="submission" date="2016-10" db="EMBL/GenBank/DDBJ databases">
        <authorList>
            <person name="de Groot N.N."/>
        </authorList>
    </citation>
    <scope>NUCLEOTIDE SEQUENCE [LARGE SCALE GENOMIC DNA]</scope>
    <source>
        <strain>GEY</strain>
        <strain evidence="8">DSM 9560</strain>
    </source>
</reference>
<dbReference type="SUPFAM" id="SSF88659">
    <property type="entry name" value="Sigma3 and sigma4 domains of RNA polymerase sigma factors"/>
    <property type="match status" value="1"/>
</dbReference>
<dbReference type="InterPro" id="IPR036388">
    <property type="entry name" value="WH-like_DNA-bd_sf"/>
</dbReference>
<evidence type="ECO:0000259" key="6">
    <source>
        <dbReference type="Pfam" id="PF08281"/>
    </source>
</evidence>
<name>A0A1I2IE87_9BACT</name>
<keyword evidence="8" id="KW-1185">Reference proteome</keyword>
<dbReference type="InterPro" id="IPR013324">
    <property type="entry name" value="RNA_pol_sigma_r3/r4-like"/>
</dbReference>
<evidence type="ECO:0000256" key="3">
    <source>
        <dbReference type="ARBA" id="ARBA00023082"/>
    </source>
</evidence>
<organism evidence="7 8">
    <name type="scientific">Thermoflexibacter ruber</name>
    <dbReference type="NCBI Taxonomy" id="1003"/>
    <lineage>
        <taxon>Bacteria</taxon>
        <taxon>Pseudomonadati</taxon>
        <taxon>Bacteroidota</taxon>
        <taxon>Cytophagia</taxon>
        <taxon>Cytophagales</taxon>
        <taxon>Thermoflexibacteraceae</taxon>
        <taxon>Thermoflexibacter</taxon>
    </lineage>
</organism>
<dbReference type="AlphaFoldDB" id="A0A1I2IE87"/>
<dbReference type="GO" id="GO:0006352">
    <property type="term" value="P:DNA-templated transcription initiation"/>
    <property type="evidence" value="ECO:0007669"/>
    <property type="project" value="InterPro"/>
</dbReference>
<comment type="similarity">
    <text evidence="1">Belongs to the sigma-70 factor family. ECF subfamily.</text>
</comment>
<proteinExistence type="inferred from homology"/>
<dbReference type="CDD" id="cd06171">
    <property type="entry name" value="Sigma70_r4"/>
    <property type="match status" value="1"/>
</dbReference>
<feature type="domain" description="RNA polymerase sigma-70 region 2" evidence="5">
    <location>
        <begin position="36"/>
        <end position="100"/>
    </location>
</feature>
<dbReference type="SUPFAM" id="SSF88946">
    <property type="entry name" value="Sigma2 domain of RNA polymerase sigma factors"/>
    <property type="match status" value="1"/>
</dbReference>
<protein>
    <submittedName>
        <fullName evidence="7">RNA polymerase sigma factor, sigma-70 family</fullName>
    </submittedName>
</protein>
<dbReference type="InterPro" id="IPR013249">
    <property type="entry name" value="RNA_pol_sigma70_r4_t2"/>
</dbReference>
<dbReference type="InterPro" id="IPR013325">
    <property type="entry name" value="RNA_pol_sigma_r2"/>
</dbReference>
<dbReference type="InterPro" id="IPR014284">
    <property type="entry name" value="RNA_pol_sigma-70_dom"/>
</dbReference>
<dbReference type="Pfam" id="PF08281">
    <property type="entry name" value="Sigma70_r4_2"/>
    <property type="match status" value="1"/>
</dbReference>
<dbReference type="STRING" id="1003.SAMN04488541_10315"/>
<gene>
    <name evidence="7" type="ORF">SAMN04488541_10315</name>
</gene>
<keyword evidence="2" id="KW-0805">Transcription regulation</keyword>
<dbReference type="Gene3D" id="1.10.10.10">
    <property type="entry name" value="Winged helix-like DNA-binding domain superfamily/Winged helix DNA-binding domain"/>
    <property type="match status" value="1"/>
</dbReference>
<dbReference type="InterPro" id="IPR039425">
    <property type="entry name" value="RNA_pol_sigma-70-like"/>
</dbReference>